<feature type="transmembrane region" description="Helical" evidence="8">
    <location>
        <begin position="201"/>
        <end position="225"/>
    </location>
</feature>
<evidence type="ECO:0000256" key="5">
    <source>
        <dbReference type="ARBA" id="ARBA00022692"/>
    </source>
</evidence>
<feature type="transmembrane region" description="Helical" evidence="8">
    <location>
        <begin position="237"/>
        <end position="264"/>
    </location>
</feature>
<dbReference type="InterPro" id="IPR000522">
    <property type="entry name" value="ABC_transptr_permease_BtuC"/>
</dbReference>
<evidence type="ECO:0000256" key="3">
    <source>
        <dbReference type="ARBA" id="ARBA00022448"/>
    </source>
</evidence>
<dbReference type="PANTHER" id="PTHR30472">
    <property type="entry name" value="FERRIC ENTEROBACTIN TRANSPORT SYSTEM PERMEASE PROTEIN"/>
    <property type="match status" value="1"/>
</dbReference>
<keyword evidence="5 8" id="KW-0812">Transmembrane</keyword>
<feature type="transmembrane region" description="Helical" evidence="8">
    <location>
        <begin position="122"/>
        <end position="141"/>
    </location>
</feature>
<feature type="transmembrane region" description="Helical" evidence="8">
    <location>
        <begin position="97"/>
        <end position="116"/>
    </location>
</feature>
<dbReference type="PANTHER" id="PTHR30472:SF65">
    <property type="entry name" value="SIDEROPHORE TRANSPORT SYSTEM PERMEASE PROTEIN YFIZ-RELATED"/>
    <property type="match status" value="1"/>
</dbReference>
<sequence>MIHLLKRSSWKWGVLVAGIFLLGGAMLASVLWGVVDTTWAMLVASYTQPDSSQAQIIIRDVRIPRALIAAAIGGSLGLSGMLMQVLMRNPLADPGIFGLNAGAAFFVVLAMTVFQVSSLGELTWVAFLGSALSGAVVYGLGSMGRDGLTPMKLTLAGAAIMALFSSLMHGLLIVNQRAMEDVLFWLAGSVAGRKLELLTSLLPYLLVGWVGSFLIAAQLNTLTLGEDVAKSLGQKTVFVKLLAALFVVLLAGGSVAVCGPIGFIGLVIPHLARALVGQDMRWGMAYAMLLGALLLVAADVAARFIAMPKEVPLGVMTALIGVPFFIYVARKGITRS</sequence>
<evidence type="ECO:0000313" key="9">
    <source>
        <dbReference type="EMBL" id="MBL0385353.1"/>
    </source>
</evidence>
<reference evidence="9 10" key="1">
    <citation type="submission" date="2021-01" db="EMBL/GenBank/DDBJ databases">
        <title>Tumebacillus sp. strain ITR2 16S ribosomal RNA gene Genome sequencing and assembly.</title>
        <authorList>
            <person name="Kang M."/>
        </authorList>
    </citation>
    <scope>NUCLEOTIDE SEQUENCE [LARGE SCALE GENOMIC DNA]</scope>
    <source>
        <strain evidence="9 10">ITR2</strain>
    </source>
</reference>
<keyword evidence="3" id="KW-0813">Transport</keyword>
<comment type="caution">
    <text evidence="9">The sequence shown here is derived from an EMBL/GenBank/DDBJ whole genome shotgun (WGS) entry which is preliminary data.</text>
</comment>
<dbReference type="Gene3D" id="1.10.3470.10">
    <property type="entry name" value="ABC transporter involved in vitamin B12 uptake, BtuC"/>
    <property type="match status" value="1"/>
</dbReference>
<comment type="subcellular location">
    <subcellularLocation>
        <location evidence="1">Cell membrane</location>
        <topology evidence="1">Multi-pass membrane protein</topology>
    </subcellularLocation>
</comment>
<keyword evidence="10" id="KW-1185">Reference proteome</keyword>
<accession>A0ABS1J4Z8</accession>
<feature type="transmembrane region" description="Helical" evidence="8">
    <location>
        <begin position="284"/>
        <end position="306"/>
    </location>
</feature>
<evidence type="ECO:0000256" key="1">
    <source>
        <dbReference type="ARBA" id="ARBA00004651"/>
    </source>
</evidence>
<dbReference type="SUPFAM" id="SSF81345">
    <property type="entry name" value="ABC transporter involved in vitamin B12 uptake, BtuC"/>
    <property type="match status" value="1"/>
</dbReference>
<feature type="transmembrane region" description="Helical" evidence="8">
    <location>
        <begin position="153"/>
        <end position="174"/>
    </location>
</feature>
<evidence type="ECO:0000313" key="10">
    <source>
        <dbReference type="Proteomes" id="UP000602284"/>
    </source>
</evidence>
<feature type="transmembrane region" description="Helical" evidence="8">
    <location>
        <begin position="313"/>
        <end position="330"/>
    </location>
</feature>
<protein>
    <submittedName>
        <fullName evidence="9">Iron ABC transporter permease</fullName>
    </submittedName>
</protein>
<evidence type="ECO:0000256" key="6">
    <source>
        <dbReference type="ARBA" id="ARBA00022989"/>
    </source>
</evidence>
<keyword evidence="4" id="KW-1003">Cell membrane</keyword>
<evidence type="ECO:0000256" key="8">
    <source>
        <dbReference type="SAM" id="Phobius"/>
    </source>
</evidence>
<proteinExistence type="inferred from homology"/>
<feature type="transmembrane region" description="Helical" evidence="8">
    <location>
        <begin position="66"/>
        <end position="85"/>
    </location>
</feature>
<name>A0ABS1J4Z8_9BACL</name>
<dbReference type="Pfam" id="PF01032">
    <property type="entry name" value="FecCD"/>
    <property type="match status" value="1"/>
</dbReference>
<dbReference type="EMBL" id="JAEQNB010000001">
    <property type="protein sequence ID" value="MBL0385353.1"/>
    <property type="molecule type" value="Genomic_DNA"/>
</dbReference>
<keyword evidence="7 8" id="KW-0472">Membrane</keyword>
<gene>
    <name evidence="9" type="ORF">JJB07_01725</name>
</gene>
<evidence type="ECO:0000256" key="4">
    <source>
        <dbReference type="ARBA" id="ARBA00022475"/>
    </source>
</evidence>
<evidence type="ECO:0000256" key="2">
    <source>
        <dbReference type="ARBA" id="ARBA00007935"/>
    </source>
</evidence>
<organism evidence="9 10">
    <name type="scientific">Tumebacillus amylolyticus</name>
    <dbReference type="NCBI Taxonomy" id="2801339"/>
    <lineage>
        <taxon>Bacteria</taxon>
        <taxon>Bacillati</taxon>
        <taxon>Bacillota</taxon>
        <taxon>Bacilli</taxon>
        <taxon>Bacillales</taxon>
        <taxon>Alicyclobacillaceae</taxon>
        <taxon>Tumebacillus</taxon>
    </lineage>
</organism>
<dbReference type="Proteomes" id="UP000602284">
    <property type="component" value="Unassembled WGS sequence"/>
</dbReference>
<evidence type="ECO:0000256" key="7">
    <source>
        <dbReference type="ARBA" id="ARBA00023136"/>
    </source>
</evidence>
<keyword evidence="6 8" id="KW-1133">Transmembrane helix</keyword>
<dbReference type="InterPro" id="IPR037294">
    <property type="entry name" value="ABC_BtuC-like"/>
</dbReference>
<dbReference type="RefSeq" id="WP_201630596.1">
    <property type="nucleotide sequence ID" value="NZ_JAEQNB010000001.1"/>
</dbReference>
<feature type="transmembrane region" description="Helical" evidence="8">
    <location>
        <begin position="12"/>
        <end position="35"/>
    </location>
</feature>
<dbReference type="CDD" id="cd06550">
    <property type="entry name" value="TM_ABC_iron-siderophores_like"/>
    <property type="match status" value="1"/>
</dbReference>
<comment type="similarity">
    <text evidence="2">Belongs to the binding-protein-dependent transport system permease family. FecCD subfamily.</text>
</comment>